<keyword evidence="11" id="KW-1185">Reference proteome</keyword>
<evidence type="ECO:0000256" key="5">
    <source>
        <dbReference type="ARBA" id="ARBA00023078"/>
    </source>
</evidence>
<sequence>MVKNHTYITASMKRREFLNWVGLGLLASSLPVAIAACSTETTTSASSKSGAATQKWQKVGTVAELDKTGQLLLADSPVGAVLVVGTSKAAKDLSAVNPTCTHKGCTVVWKTNKNQFVCPCHDAEFARDGKVQEGPAEKPLKTYIAKIESDSVFVKIA</sequence>
<accession>K9ZCU7</accession>
<dbReference type="AlphaFoldDB" id="K9ZCU7"/>
<dbReference type="PATRIC" id="fig|272123.3.peg.1638"/>
<dbReference type="STRING" id="272123.Anacy_1498"/>
<reference evidence="11" key="1">
    <citation type="journal article" date="2013" name="Proc. Natl. Acad. Sci. U.S.A.">
        <title>Improving the coverage of the cyanobacterial phylum using diversity-driven genome sequencing.</title>
        <authorList>
            <person name="Shih P.M."/>
            <person name="Wu D."/>
            <person name="Latifi A."/>
            <person name="Axen S.D."/>
            <person name="Fewer D.P."/>
            <person name="Talla E."/>
            <person name="Calteau A."/>
            <person name="Cai F."/>
            <person name="Tandeau de Marsac N."/>
            <person name="Rippka R."/>
            <person name="Herdman M."/>
            <person name="Sivonen K."/>
            <person name="Coursin T."/>
            <person name="Laurent T."/>
            <person name="Goodwin L."/>
            <person name="Nolan M."/>
            <person name="Davenport K.W."/>
            <person name="Han C.S."/>
            <person name="Rubin E.M."/>
            <person name="Eisen J.A."/>
            <person name="Woyke T."/>
            <person name="Gugger M."/>
            <person name="Kerfeld C.A."/>
        </authorList>
    </citation>
    <scope>NUCLEOTIDE SEQUENCE [LARGE SCALE GENOMIC DNA]</scope>
    <source>
        <strain evidence="11">ATCC 27899 / PCC 7122</strain>
    </source>
</reference>
<dbReference type="GO" id="GO:0004497">
    <property type="term" value="F:monooxygenase activity"/>
    <property type="evidence" value="ECO:0007669"/>
    <property type="project" value="UniProtKB-ARBA"/>
</dbReference>
<proteinExistence type="predicted"/>
<keyword evidence="8" id="KW-0732">Signal</keyword>
<evidence type="ECO:0000313" key="11">
    <source>
        <dbReference type="Proteomes" id="UP000010474"/>
    </source>
</evidence>
<dbReference type="CDD" id="cd03467">
    <property type="entry name" value="Rieske"/>
    <property type="match status" value="1"/>
</dbReference>
<evidence type="ECO:0000256" key="4">
    <source>
        <dbReference type="ARBA" id="ARBA00023014"/>
    </source>
</evidence>
<keyword evidence="2" id="KW-0479">Metal-binding</keyword>
<protein>
    <submittedName>
        <fullName evidence="10">Rieske (2Fe-2S) iron-sulfur domain protein</fullName>
    </submittedName>
</protein>
<comment type="cofactor">
    <cofactor evidence="7">
        <name>[2Fe-2S] cluster</name>
        <dbReference type="ChEBI" id="CHEBI:190135"/>
    </cofactor>
</comment>
<dbReference type="GO" id="GO:0046872">
    <property type="term" value="F:metal ion binding"/>
    <property type="evidence" value="ECO:0007669"/>
    <property type="project" value="UniProtKB-KW"/>
</dbReference>
<dbReference type="PANTHER" id="PTHR10134">
    <property type="entry name" value="CYTOCHROME B-C1 COMPLEX SUBUNIT RIESKE, MITOCHONDRIAL"/>
    <property type="match status" value="1"/>
</dbReference>
<gene>
    <name evidence="10" type="ordered locus">Anacy_1498</name>
</gene>
<evidence type="ECO:0000256" key="6">
    <source>
        <dbReference type="ARBA" id="ARBA00023157"/>
    </source>
</evidence>
<name>K9ZCU7_ANACC</name>
<dbReference type="PRINTS" id="PR00162">
    <property type="entry name" value="RIESKE"/>
</dbReference>
<evidence type="ECO:0000256" key="7">
    <source>
        <dbReference type="ARBA" id="ARBA00034078"/>
    </source>
</evidence>
<keyword evidence="3" id="KW-0408">Iron</keyword>
<dbReference type="HOGENOM" id="CLU_055690_1_1_3"/>
<keyword evidence="1" id="KW-0001">2Fe-2S</keyword>
<dbReference type="KEGG" id="acy:Anacy_1498"/>
<dbReference type="Pfam" id="PF00355">
    <property type="entry name" value="Rieske"/>
    <property type="match status" value="1"/>
</dbReference>
<keyword evidence="6" id="KW-1015">Disulfide bond</keyword>
<feature type="chain" id="PRO_5030173314" evidence="8">
    <location>
        <begin position="36"/>
        <end position="157"/>
    </location>
</feature>
<dbReference type="EMBL" id="CP003659">
    <property type="protein sequence ID" value="AFZ57006.1"/>
    <property type="molecule type" value="Genomic_DNA"/>
</dbReference>
<dbReference type="InterPro" id="IPR036922">
    <property type="entry name" value="Rieske_2Fe-2S_sf"/>
</dbReference>
<dbReference type="GO" id="GO:0016705">
    <property type="term" value="F:oxidoreductase activity, acting on paired donors, with incorporation or reduction of molecular oxygen"/>
    <property type="evidence" value="ECO:0007669"/>
    <property type="project" value="UniProtKB-ARBA"/>
</dbReference>
<dbReference type="SUPFAM" id="SSF50022">
    <property type="entry name" value="ISP domain"/>
    <property type="match status" value="1"/>
</dbReference>
<evidence type="ECO:0000256" key="3">
    <source>
        <dbReference type="ARBA" id="ARBA00023004"/>
    </source>
</evidence>
<evidence type="ECO:0000313" key="10">
    <source>
        <dbReference type="EMBL" id="AFZ57006.1"/>
    </source>
</evidence>
<organism evidence="10 11">
    <name type="scientific">Anabaena cylindrica (strain ATCC 27899 / PCC 7122)</name>
    <dbReference type="NCBI Taxonomy" id="272123"/>
    <lineage>
        <taxon>Bacteria</taxon>
        <taxon>Bacillati</taxon>
        <taxon>Cyanobacteriota</taxon>
        <taxon>Cyanophyceae</taxon>
        <taxon>Nostocales</taxon>
        <taxon>Nostocaceae</taxon>
        <taxon>Anabaena</taxon>
    </lineage>
</organism>
<evidence type="ECO:0000256" key="8">
    <source>
        <dbReference type="SAM" id="SignalP"/>
    </source>
</evidence>
<evidence type="ECO:0000259" key="9">
    <source>
        <dbReference type="PROSITE" id="PS51296"/>
    </source>
</evidence>
<dbReference type="PROSITE" id="PS51296">
    <property type="entry name" value="RIESKE"/>
    <property type="match status" value="1"/>
</dbReference>
<dbReference type="GO" id="GO:0016020">
    <property type="term" value="C:membrane"/>
    <property type="evidence" value="ECO:0007669"/>
    <property type="project" value="InterPro"/>
</dbReference>
<feature type="domain" description="Rieske" evidence="9">
    <location>
        <begin position="56"/>
        <end position="154"/>
    </location>
</feature>
<keyword evidence="5" id="KW-0793">Thylakoid</keyword>
<evidence type="ECO:0000256" key="1">
    <source>
        <dbReference type="ARBA" id="ARBA00022714"/>
    </source>
</evidence>
<dbReference type="InterPro" id="IPR005805">
    <property type="entry name" value="Rieske_Fe-S_prot_C"/>
</dbReference>
<dbReference type="Gene3D" id="2.102.10.10">
    <property type="entry name" value="Rieske [2Fe-2S] iron-sulphur domain"/>
    <property type="match status" value="1"/>
</dbReference>
<dbReference type="InterPro" id="IPR014349">
    <property type="entry name" value="Rieske_Fe-S_prot"/>
</dbReference>
<dbReference type="InterPro" id="IPR017941">
    <property type="entry name" value="Rieske_2Fe-2S"/>
</dbReference>
<dbReference type="Proteomes" id="UP000010474">
    <property type="component" value="Chromosome"/>
</dbReference>
<keyword evidence="4" id="KW-0411">Iron-sulfur</keyword>
<evidence type="ECO:0000256" key="2">
    <source>
        <dbReference type="ARBA" id="ARBA00022723"/>
    </source>
</evidence>
<dbReference type="GO" id="GO:0051537">
    <property type="term" value="F:2 iron, 2 sulfur cluster binding"/>
    <property type="evidence" value="ECO:0007669"/>
    <property type="project" value="UniProtKB-KW"/>
</dbReference>
<feature type="signal peptide" evidence="8">
    <location>
        <begin position="1"/>
        <end position="35"/>
    </location>
</feature>
<dbReference type="eggNOG" id="COG0723">
    <property type="taxonomic scope" value="Bacteria"/>
</dbReference>